<proteinExistence type="predicted"/>
<evidence type="ECO:0000313" key="4">
    <source>
        <dbReference type="Proteomes" id="UP000671960"/>
    </source>
</evidence>
<accession>A0ABX7USJ0</accession>
<evidence type="ECO:0000256" key="1">
    <source>
        <dbReference type="SAM" id="Coils"/>
    </source>
</evidence>
<keyword evidence="4" id="KW-1185">Reference proteome</keyword>
<sequence length="566" mass="62823">MKKRSPGRLAVAMTAALALSSGQALAAPSENATVNLINLLVQQGVLKRDQAEALIAQAQAEAQQAVEQRQAAAQSSPATQPGDVRVPYVPETVRDQIRDEVKQEVIAQAKAENWAAPNTFPDWASRIKVSGDVRSRYESRFYSDTNDNTIIDFHALNENGPYDVNLNSNNGQLPPLLNTRQDRENRFRIRARLGVEAQLADEWSSGVSVATGSDDSPVTTTQTLGNNDGKKNIWLDRAWIRWRSPQGYGMDFGRGANPFMTTDLLWSNDLNLDGLSFSAGDIKLSEPLSLFGTLGAFPLEYGSDSWPANSWEKGKSEDKWLYGGQVGAEWRIDERNRLKGALAYYYFDNISGVRSAPCSLYEGDPACSSDWSRPKFMQRGNTLFMLRNIVRNPANPASTAEPQYFGLASEFNLLDVNLVWDTETFNNMKLRLQGNYVRNLAYDEGKMERRSQGQIADVFLDGEGNIDSGPNAWMLQAMLGRSLEMERQGDWNVFAGYKYIEPDAMPDAYNDSSFHLGGTNARGYFLGASYALADSVALQGRWSSSKEVSGQPLSIDVFQLDLNARF</sequence>
<organism evidence="3 4">
    <name type="scientific">Brenneria izadpanahii</name>
    <dbReference type="NCBI Taxonomy" id="2722756"/>
    <lineage>
        <taxon>Bacteria</taxon>
        <taxon>Pseudomonadati</taxon>
        <taxon>Pseudomonadota</taxon>
        <taxon>Gammaproteobacteria</taxon>
        <taxon>Enterobacterales</taxon>
        <taxon>Pectobacteriaceae</taxon>
        <taxon>Brenneria</taxon>
    </lineage>
</organism>
<evidence type="ECO:0008006" key="5">
    <source>
        <dbReference type="Google" id="ProtNLM"/>
    </source>
</evidence>
<feature type="coiled-coil region" evidence="1">
    <location>
        <begin position="48"/>
        <end position="75"/>
    </location>
</feature>
<dbReference type="RefSeq" id="WP_208227038.1">
    <property type="nucleotide sequence ID" value="NZ_CP050854.1"/>
</dbReference>
<keyword evidence="2" id="KW-0732">Signal</keyword>
<gene>
    <name evidence="3" type="ORF">HC231_12925</name>
</gene>
<name>A0ABX7USJ0_9GAMM</name>
<feature type="chain" id="PRO_5046838018" description="Porin" evidence="2">
    <location>
        <begin position="27"/>
        <end position="566"/>
    </location>
</feature>
<keyword evidence="1" id="KW-0175">Coiled coil</keyword>
<evidence type="ECO:0000313" key="3">
    <source>
        <dbReference type="EMBL" id="QTF08706.1"/>
    </source>
</evidence>
<protein>
    <recommendedName>
        <fullName evidence="5">Porin</fullName>
    </recommendedName>
</protein>
<dbReference type="EMBL" id="CP050854">
    <property type="protein sequence ID" value="QTF08706.1"/>
    <property type="molecule type" value="Genomic_DNA"/>
</dbReference>
<feature type="signal peptide" evidence="2">
    <location>
        <begin position="1"/>
        <end position="26"/>
    </location>
</feature>
<dbReference type="Pfam" id="PF16930">
    <property type="entry name" value="Porin_5"/>
    <property type="match status" value="1"/>
</dbReference>
<dbReference type="SUPFAM" id="SSF56935">
    <property type="entry name" value="Porins"/>
    <property type="match status" value="1"/>
</dbReference>
<reference evidence="3 4" key="1">
    <citation type="submission" date="2020-03" db="EMBL/GenBank/DDBJ databases">
        <authorList>
            <person name="Bakhshi Ganjeh M."/>
        </authorList>
    </citation>
    <scope>NUCLEOTIDE SEQUENCE [LARGE SCALE GENOMIC DNA]</scope>
    <source>
        <strain evidence="4">Iran 50</strain>
    </source>
</reference>
<dbReference type="Proteomes" id="UP000671960">
    <property type="component" value="Chromosome"/>
</dbReference>
<dbReference type="InterPro" id="IPR032638">
    <property type="entry name" value="Porin_5"/>
</dbReference>
<evidence type="ECO:0000256" key="2">
    <source>
        <dbReference type="SAM" id="SignalP"/>
    </source>
</evidence>